<gene>
    <name evidence="1" type="ORF">KIN20_028037</name>
</gene>
<dbReference type="AlphaFoldDB" id="A0AAD5WEB0"/>
<accession>A0AAD5WEB0</accession>
<keyword evidence="2" id="KW-1185">Reference proteome</keyword>
<dbReference type="EMBL" id="JAHQIW010005793">
    <property type="protein sequence ID" value="KAJ1367175.1"/>
    <property type="molecule type" value="Genomic_DNA"/>
</dbReference>
<proteinExistence type="predicted"/>
<sequence length="104" mass="11718">MFNVSRIKEDVTTPLKCTLEEIVTLLTCGEWVSDEAGDTAEKVRKLVCFTVVADTLGRQSIVVTMIGDNKAAEIARKEAEMTDEKEVVHRFGLRFRVKQTHYIG</sequence>
<protein>
    <submittedName>
        <fullName evidence="1">Uncharacterized protein</fullName>
    </submittedName>
</protein>
<evidence type="ECO:0000313" key="1">
    <source>
        <dbReference type="EMBL" id="KAJ1367175.1"/>
    </source>
</evidence>
<reference evidence="1" key="1">
    <citation type="submission" date="2021-06" db="EMBL/GenBank/DDBJ databases">
        <title>Parelaphostrongylus tenuis whole genome reference sequence.</title>
        <authorList>
            <person name="Garwood T.J."/>
            <person name="Larsen P.A."/>
            <person name="Fountain-Jones N.M."/>
            <person name="Garbe J.R."/>
            <person name="Macchietto M.G."/>
            <person name="Kania S.A."/>
            <person name="Gerhold R.W."/>
            <person name="Richards J.E."/>
            <person name="Wolf T.M."/>
        </authorList>
    </citation>
    <scope>NUCLEOTIDE SEQUENCE</scope>
    <source>
        <strain evidence="1">MNPRO001-30</strain>
        <tissue evidence="1">Meninges</tissue>
    </source>
</reference>
<comment type="caution">
    <text evidence="1">The sequence shown here is derived from an EMBL/GenBank/DDBJ whole genome shotgun (WGS) entry which is preliminary data.</text>
</comment>
<dbReference type="Proteomes" id="UP001196413">
    <property type="component" value="Unassembled WGS sequence"/>
</dbReference>
<organism evidence="1 2">
    <name type="scientific">Parelaphostrongylus tenuis</name>
    <name type="common">Meningeal worm</name>
    <dbReference type="NCBI Taxonomy" id="148309"/>
    <lineage>
        <taxon>Eukaryota</taxon>
        <taxon>Metazoa</taxon>
        <taxon>Ecdysozoa</taxon>
        <taxon>Nematoda</taxon>
        <taxon>Chromadorea</taxon>
        <taxon>Rhabditida</taxon>
        <taxon>Rhabditina</taxon>
        <taxon>Rhabditomorpha</taxon>
        <taxon>Strongyloidea</taxon>
        <taxon>Metastrongylidae</taxon>
        <taxon>Parelaphostrongylus</taxon>
    </lineage>
</organism>
<evidence type="ECO:0000313" key="2">
    <source>
        <dbReference type="Proteomes" id="UP001196413"/>
    </source>
</evidence>
<name>A0AAD5WEB0_PARTN</name>